<gene>
    <name evidence="9 10" type="primary">ybeY</name>
    <name evidence="10" type="ORF">XA3_10710</name>
</gene>
<dbReference type="AlphaFoldDB" id="A0AAU9DAQ9"/>
<keyword evidence="3 9" id="KW-0698">rRNA processing</keyword>
<dbReference type="KEGG" id="xap:XA3_10710"/>
<feature type="binding site" evidence="9">
    <location>
        <position position="126"/>
    </location>
    <ligand>
        <name>Zn(2+)</name>
        <dbReference type="ChEBI" id="CHEBI:29105"/>
        <note>catalytic</note>
    </ligand>
</feature>
<dbReference type="GO" id="GO:0006364">
    <property type="term" value="P:rRNA processing"/>
    <property type="evidence" value="ECO:0007669"/>
    <property type="project" value="UniProtKB-UniRule"/>
</dbReference>
<dbReference type="PANTHER" id="PTHR46986">
    <property type="entry name" value="ENDORIBONUCLEASE YBEY, CHLOROPLASTIC"/>
    <property type="match status" value="1"/>
</dbReference>
<dbReference type="Gene3D" id="3.40.390.30">
    <property type="entry name" value="Metalloproteases ('zincins'), catalytic domain"/>
    <property type="match status" value="1"/>
</dbReference>
<dbReference type="InterPro" id="IPR020549">
    <property type="entry name" value="YbeY_CS"/>
</dbReference>
<protein>
    <recommendedName>
        <fullName evidence="9">Endoribonuclease YbeY</fullName>
        <ecNumber evidence="9">3.1.-.-</ecNumber>
    </recommendedName>
</protein>
<dbReference type="Pfam" id="PF02130">
    <property type="entry name" value="YbeY"/>
    <property type="match status" value="1"/>
</dbReference>
<reference evidence="10 11" key="1">
    <citation type="journal article" date="2023" name="Microbiol. Spectr.">
        <title>Symbiosis of Carpenter Bees with Uncharacterized Lactic Acid Bacteria Showing NAD Auxotrophy.</title>
        <authorList>
            <person name="Kawasaki S."/>
            <person name="Ozawa K."/>
            <person name="Mori T."/>
            <person name="Yamamoto A."/>
            <person name="Ito M."/>
            <person name="Ohkuma M."/>
            <person name="Sakamoto M."/>
            <person name="Matsutani M."/>
        </authorList>
    </citation>
    <scope>NUCLEOTIDE SEQUENCE [LARGE SCALE GENOMIC DNA]</scope>
    <source>
        <strain evidence="10 11">XA3</strain>
    </source>
</reference>
<evidence type="ECO:0000313" key="10">
    <source>
        <dbReference type="EMBL" id="BDR58630.1"/>
    </source>
</evidence>
<dbReference type="GO" id="GO:0005737">
    <property type="term" value="C:cytoplasm"/>
    <property type="evidence" value="ECO:0007669"/>
    <property type="project" value="UniProtKB-SubCell"/>
</dbReference>
<evidence type="ECO:0000256" key="4">
    <source>
        <dbReference type="ARBA" id="ARBA00022722"/>
    </source>
</evidence>
<sequence>MELEIKIKDASLPEQYLKEVKDLIELGGKRLNHRDDTEVSITFVSDDEIHQINKNYRNKDRVTDVISFAIEDGEDTKILSMLADQGIPRDLGDLFIAPNFVFKRARDLGHSVERELGYTVIHGLLHLSGYDHTTSEQEDEMINLQEEILKSYGLQK</sequence>
<dbReference type="GO" id="GO:0004222">
    <property type="term" value="F:metalloendopeptidase activity"/>
    <property type="evidence" value="ECO:0007669"/>
    <property type="project" value="InterPro"/>
</dbReference>
<dbReference type="EC" id="3.1.-.-" evidence="9"/>
<evidence type="ECO:0000256" key="6">
    <source>
        <dbReference type="ARBA" id="ARBA00022759"/>
    </source>
</evidence>
<dbReference type="InterPro" id="IPR002036">
    <property type="entry name" value="YbeY"/>
</dbReference>
<evidence type="ECO:0000313" key="11">
    <source>
        <dbReference type="Proteomes" id="UP001321861"/>
    </source>
</evidence>
<dbReference type="EMBL" id="AP026802">
    <property type="protein sequence ID" value="BDR58630.1"/>
    <property type="molecule type" value="Genomic_DNA"/>
</dbReference>
<dbReference type="Proteomes" id="UP001321861">
    <property type="component" value="Chromosome"/>
</dbReference>
<evidence type="ECO:0000256" key="7">
    <source>
        <dbReference type="ARBA" id="ARBA00022801"/>
    </source>
</evidence>
<accession>A0AAU9DAQ9</accession>
<keyword evidence="11" id="KW-1185">Reference proteome</keyword>
<comment type="similarity">
    <text evidence="1 9">Belongs to the endoribonuclease YbeY family.</text>
</comment>
<dbReference type="PANTHER" id="PTHR46986:SF1">
    <property type="entry name" value="ENDORIBONUCLEASE YBEY, CHLOROPLASTIC"/>
    <property type="match status" value="1"/>
</dbReference>
<evidence type="ECO:0000256" key="5">
    <source>
        <dbReference type="ARBA" id="ARBA00022723"/>
    </source>
</evidence>
<evidence type="ECO:0000256" key="1">
    <source>
        <dbReference type="ARBA" id="ARBA00010875"/>
    </source>
</evidence>
<keyword evidence="2 9" id="KW-0690">Ribosome biogenesis</keyword>
<dbReference type="PROSITE" id="PS01306">
    <property type="entry name" value="UPF0054"/>
    <property type="match status" value="1"/>
</dbReference>
<comment type="subcellular location">
    <subcellularLocation>
        <location evidence="9">Cytoplasm</location>
    </subcellularLocation>
</comment>
<keyword evidence="6 9" id="KW-0255">Endonuclease</keyword>
<feature type="binding site" evidence="9">
    <location>
        <position position="132"/>
    </location>
    <ligand>
        <name>Zn(2+)</name>
        <dbReference type="ChEBI" id="CHEBI:29105"/>
        <note>catalytic</note>
    </ligand>
</feature>
<evidence type="ECO:0000256" key="2">
    <source>
        <dbReference type="ARBA" id="ARBA00022517"/>
    </source>
</evidence>
<proteinExistence type="inferred from homology"/>
<dbReference type="NCBIfam" id="TIGR00043">
    <property type="entry name" value="rRNA maturation RNase YbeY"/>
    <property type="match status" value="1"/>
</dbReference>
<keyword evidence="5 9" id="KW-0479">Metal-binding</keyword>
<dbReference type="GO" id="GO:0004521">
    <property type="term" value="F:RNA endonuclease activity"/>
    <property type="evidence" value="ECO:0007669"/>
    <property type="project" value="UniProtKB-UniRule"/>
</dbReference>
<keyword evidence="4 9" id="KW-0540">Nuclease</keyword>
<dbReference type="SUPFAM" id="SSF55486">
    <property type="entry name" value="Metalloproteases ('zincins'), catalytic domain"/>
    <property type="match status" value="1"/>
</dbReference>
<keyword evidence="7 9" id="KW-0378">Hydrolase</keyword>
<dbReference type="HAMAP" id="MF_00009">
    <property type="entry name" value="Endoribonucl_YbeY"/>
    <property type="match status" value="1"/>
</dbReference>
<evidence type="ECO:0000256" key="3">
    <source>
        <dbReference type="ARBA" id="ARBA00022552"/>
    </source>
</evidence>
<keyword evidence="8 9" id="KW-0862">Zinc</keyword>
<evidence type="ECO:0000256" key="8">
    <source>
        <dbReference type="ARBA" id="ARBA00022833"/>
    </source>
</evidence>
<comment type="function">
    <text evidence="9">Single strand-specific metallo-endoribonuclease involved in late-stage 70S ribosome quality control and in maturation of the 3' terminus of the 16S rRNA.</text>
</comment>
<dbReference type="GO" id="GO:0008270">
    <property type="term" value="F:zinc ion binding"/>
    <property type="evidence" value="ECO:0007669"/>
    <property type="project" value="UniProtKB-UniRule"/>
</dbReference>
<dbReference type="InterPro" id="IPR023091">
    <property type="entry name" value="MetalPrtase_cat_dom_sf_prd"/>
</dbReference>
<organism evidence="10 11">
    <name type="scientific">Xylocopilactobacillus apicola</name>
    <dbReference type="NCBI Taxonomy" id="2932184"/>
    <lineage>
        <taxon>Bacteria</taxon>
        <taxon>Bacillati</taxon>
        <taxon>Bacillota</taxon>
        <taxon>Bacilli</taxon>
        <taxon>Lactobacillales</taxon>
        <taxon>Lactobacillaceae</taxon>
        <taxon>Xylocopilactobacillus</taxon>
    </lineage>
</organism>
<keyword evidence="9" id="KW-0963">Cytoplasm</keyword>
<comment type="cofactor">
    <cofactor evidence="9">
        <name>Zn(2+)</name>
        <dbReference type="ChEBI" id="CHEBI:29105"/>
    </cofactor>
    <text evidence="9">Binds 1 zinc ion.</text>
</comment>
<feature type="binding site" evidence="9">
    <location>
        <position position="122"/>
    </location>
    <ligand>
        <name>Zn(2+)</name>
        <dbReference type="ChEBI" id="CHEBI:29105"/>
        <note>catalytic</note>
    </ligand>
</feature>
<dbReference type="RefSeq" id="WP_317636504.1">
    <property type="nucleotide sequence ID" value="NZ_AP026802.1"/>
</dbReference>
<name>A0AAU9DAQ9_9LACO</name>
<evidence type="ECO:0000256" key="9">
    <source>
        <dbReference type="HAMAP-Rule" id="MF_00009"/>
    </source>
</evidence>